<name>A0A9W5RZU6_9BACL</name>
<comment type="caution">
    <text evidence="2">The sequence shown here is derived from an EMBL/GenBank/DDBJ whole genome shotgun (WGS) entry which is preliminary data.</text>
</comment>
<dbReference type="RefSeq" id="WP_036581518.1">
    <property type="nucleotide sequence ID" value="NZ_KK082203.1"/>
</dbReference>
<dbReference type="CDD" id="cd03116">
    <property type="entry name" value="MobB"/>
    <property type="match status" value="1"/>
</dbReference>
<proteinExistence type="predicted"/>
<dbReference type="Gene3D" id="3.40.50.300">
    <property type="entry name" value="P-loop containing nucleotide triphosphate hydrolases"/>
    <property type="match status" value="1"/>
</dbReference>
<keyword evidence="3" id="KW-1185">Reference proteome</keyword>
<dbReference type="Pfam" id="PF03205">
    <property type="entry name" value="MobB"/>
    <property type="match status" value="1"/>
</dbReference>
<dbReference type="InterPro" id="IPR052539">
    <property type="entry name" value="MGD_biosynthesis_adapter"/>
</dbReference>
<dbReference type="EMBL" id="JFHU01000181">
    <property type="protein sequence ID" value="EXX86700.1"/>
    <property type="molecule type" value="Genomic_DNA"/>
</dbReference>
<dbReference type="GO" id="GO:0005525">
    <property type="term" value="F:GTP binding"/>
    <property type="evidence" value="ECO:0007669"/>
    <property type="project" value="InterPro"/>
</dbReference>
<dbReference type="PANTHER" id="PTHR40072:SF1">
    <property type="entry name" value="MOLYBDOPTERIN-GUANINE DINUCLEOTIDE BIOSYNTHESIS ADAPTER PROTEIN"/>
    <property type="match status" value="1"/>
</dbReference>
<evidence type="ECO:0000259" key="1">
    <source>
        <dbReference type="Pfam" id="PF03205"/>
    </source>
</evidence>
<feature type="domain" description="Molybdopterin-guanine dinucleotide biosynthesis protein B (MobB)" evidence="1">
    <location>
        <begin position="8"/>
        <end position="133"/>
    </location>
</feature>
<dbReference type="OrthoDB" id="9786803at2"/>
<organism evidence="2 3">
    <name type="scientific">Paenibacillus darwinianus</name>
    <dbReference type="NCBI Taxonomy" id="1380763"/>
    <lineage>
        <taxon>Bacteria</taxon>
        <taxon>Bacillati</taxon>
        <taxon>Bacillota</taxon>
        <taxon>Bacilli</taxon>
        <taxon>Bacillales</taxon>
        <taxon>Paenibacillaceae</taxon>
        <taxon>Paenibacillus</taxon>
    </lineage>
</organism>
<accession>A0A9W5RZU6</accession>
<evidence type="ECO:0000313" key="2">
    <source>
        <dbReference type="EMBL" id="EXX86700.1"/>
    </source>
</evidence>
<dbReference type="Proteomes" id="UP000053750">
    <property type="component" value="Unassembled WGS sequence"/>
</dbReference>
<evidence type="ECO:0000313" key="3">
    <source>
        <dbReference type="Proteomes" id="UP000053750"/>
    </source>
</evidence>
<dbReference type="InterPro" id="IPR004435">
    <property type="entry name" value="MobB_dom"/>
</dbReference>
<dbReference type="SUPFAM" id="SSF52540">
    <property type="entry name" value="P-loop containing nucleoside triphosphate hydrolases"/>
    <property type="match status" value="1"/>
</dbReference>
<dbReference type="AlphaFoldDB" id="A0A9W5RZU6"/>
<dbReference type="GO" id="GO:0006777">
    <property type="term" value="P:Mo-molybdopterin cofactor biosynthetic process"/>
    <property type="evidence" value="ECO:0007669"/>
    <property type="project" value="InterPro"/>
</dbReference>
<dbReference type="InterPro" id="IPR027417">
    <property type="entry name" value="P-loop_NTPase"/>
</dbReference>
<dbReference type="PANTHER" id="PTHR40072">
    <property type="entry name" value="MOLYBDOPTERIN-GUANINE DINUCLEOTIDE BIOSYNTHESIS ADAPTER PROTEIN-RELATED"/>
    <property type="match status" value="1"/>
</dbReference>
<dbReference type="NCBIfam" id="TIGR00176">
    <property type="entry name" value="mobB"/>
    <property type="match status" value="1"/>
</dbReference>
<gene>
    <name evidence="2" type="ORF">BG53_05500</name>
</gene>
<protein>
    <submittedName>
        <fullName evidence="2">Molybdopterin-guanine dinucleotide biosynthesis protein B</fullName>
    </submittedName>
</protein>
<reference evidence="2 3" key="1">
    <citation type="submission" date="2014-02" db="EMBL/GenBank/DDBJ databases">
        <title>Genome sequence of Paenibacillus darwinianus reveals adaptive mechanisms for survival in Antarctic soils.</title>
        <authorList>
            <person name="Dsouza M."/>
            <person name="Taylor M.W."/>
            <person name="Turner S.J."/>
            <person name="Aislabie J."/>
        </authorList>
    </citation>
    <scope>NUCLEOTIDE SEQUENCE [LARGE SCALE GENOMIC DNA]</scope>
    <source>
        <strain evidence="2 3">CE1</strain>
    </source>
</reference>
<sequence length="173" mass="18756">MPESNPLIIQIVGFKNTGKTTLVCRLVERFKSDGRIVATLKHDAHAFEMDHPDTDTWRHRQAGADITAIASPDRTAILYDQTTGPEELVSAVAARGADVVVVEGFKSAGYPKLVLIKHAEDAEVLLQLSRPAAAVVWPDTPLHDLPPGLPVIAIDDIDGIYAFVRDGKRACPT</sequence>